<evidence type="ECO:0000313" key="2">
    <source>
        <dbReference type="EMBL" id="QKM62144.1"/>
    </source>
</evidence>
<keyword evidence="1" id="KW-1133">Transmembrane helix</keyword>
<proteinExistence type="predicted"/>
<dbReference type="KEGG" id="pani:DCO16_03055"/>
<name>A0A6M9PJ16_9BURK</name>
<organism evidence="2 3">
    <name type="scientific">Polynucleobacter antarcticus</name>
    <dbReference type="NCBI Taxonomy" id="1743162"/>
    <lineage>
        <taxon>Bacteria</taxon>
        <taxon>Pseudomonadati</taxon>
        <taxon>Pseudomonadota</taxon>
        <taxon>Betaproteobacteria</taxon>
        <taxon>Burkholderiales</taxon>
        <taxon>Burkholderiaceae</taxon>
        <taxon>Polynucleobacter</taxon>
    </lineage>
</organism>
<dbReference type="Proteomes" id="UP000500806">
    <property type="component" value="Chromosome"/>
</dbReference>
<dbReference type="RefSeq" id="WP_173942295.1">
    <property type="nucleotide sequence ID" value="NZ_CBCSCD010000003.1"/>
</dbReference>
<dbReference type="EMBL" id="CP028941">
    <property type="protein sequence ID" value="QKM62144.1"/>
    <property type="molecule type" value="Genomic_DNA"/>
</dbReference>
<dbReference type="SUPFAM" id="SSF51971">
    <property type="entry name" value="Nucleotide-binding domain"/>
    <property type="match status" value="1"/>
</dbReference>
<protein>
    <recommendedName>
        <fullName evidence="4">Lycopene cyclase</fullName>
    </recommendedName>
</protein>
<feature type="transmembrane region" description="Helical" evidence="1">
    <location>
        <begin position="362"/>
        <end position="380"/>
    </location>
</feature>
<keyword evidence="3" id="KW-1185">Reference proteome</keyword>
<evidence type="ECO:0000313" key="3">
    <source>
        <dbReference type="Proteomes" id="UP000500806"/>
    </source>
</evidence>
<sequence>MSTIYDLVIIGGGCAGLSLSMELAQIKSKCPDTLILESREYYQNDRTWCFWSDKKVTTAYPSQHIWQKMTVSNLDECVVLDCGKTPYHMVSATDFYSVAQAMINLKKNINIEMNSFVVGEPKLVDKIWNISTNNGFIKTRTIVDTRPGSKPCLDGSTLWQSFYGQEIECIEPVFNPEILDLMNFLPPHERGASFLYVLPTSKTRAVIEVTVFGASPLEQQDLQFDLDVAIAKRVGTSSFKVIRSEHGILPMGLQNLPMIKDRSYINAGVMAGGARPSTGYAFQRIQAWAKECANEISISGFPLGHKSDPYILQTMDKIFLDVLRREPLKGGIIFYSLFSGAKTASVIRFLRGKARLFDSLAVVYAMPYLPFIKSAFLLFLRSGRSRLLSLRSTL</sequence>
<keyword evidence="1" id="KW-0812">Transmembrane</keyword>
<evidence type="ECO:0000256" key="1">
    <source>
        <dbReference type="SAM" id="Phobius"/>
    </source>
</evidence>
<dbReference type="Gene3D" id="3.50.50.60">
    <property type="entry name" value="FAD/NAD(P)-binding domain"/>
    <property type="match status" value="1"/>
</dbReference>
<dbReference type="AlphaFoldDB" id="A0A6M9PJ16"/>
<dbReference type="Pfam" id="PF05834">
    <property type="entry name" value="Lycopene_cycl"/>
    <property type="match status" value="1"/>
</dbReference>
<reference evidence="2 3" key="1">
    <citation type="submission" date="2018-04" db="EMBL/GenBank/DDBJ databases">
        <title>Polynucleobacter sp. LimPoW16 genome.</title>
        <authorList>
            <person name="Hahn M.W."/>
        </authorList>
    </citation>
    <scope>NUCLEOTIDE SEQUENCE [LARGE SCALE GENOMIC DNA]</scope>
    <source>
        <strain evidence="2 3">LimPoW16</strain>
    </source>
</reference>
<keyword evidence="1" id="KW-0472">Membrane</keyword>
<gene>
    <name evidence="2" type="ORF">DCO16_03055</name>
</gene>
<dbReference type="InterPro" id="IPR036188">
    <property type="entry name" value="FAD/NAD-bd_sf"/>
</dbReference>
<accession>A0A6M9PJ16</accession>
<evidence type="ECO:0008006" key="4">
    <source>
        <dbReference type="Google" id="ProtNLM"/>
    </source>
</evidence>